<comment type="caution">
    <text evidence="8">The sequence shown here is derived from an EMBL/GenBank/DDBJ whole genome shotgun (WGS) entry which is preliminary data.</text>
</comment>
<dbReference type="GO" id="GO:0046685">
    <property type="term" value="P:response to arsenic-containing substance"/>
    <property type="evidence" value="ECO:0007669"/>
    <property type="project" value="UniProtKB-KW"/>
</dbReference>
<dbReference type="RefSeq" id="WP_123251812.1">
    <property type="nucleotide sequence ID" value="NZ_RJLR01000002.1"/>
</dbReference>
<dbReference type="GO" id="GO:0003700">
    <property type="term" value="F:DNA-binding transcription factor activity"/>
    <property type="evidence" value="ECO:0007669"/>
    <property type="project" value="InterPro"/>
</dbReference>
<evidence type="ECO:0000256" key="5">
    <source>
        <dbReference type="ARBA" id="ARBA00023163"/>
    </source>
</evidence>
<gene>
    <name evidence="8" type="ORF">EF878_00235</name>
</gene>
<dbReference type="NCBIfam" id="NF007528">
    <property type="entry name" value="PRK10141.1"/>
    <property type="match status" value="1"/>
</dbReference>
<dbReference type="CDD" id="cd00090">
    <property type="entry name" value="HTH_ARSR"/>
    <property type="match status" value="1"/>
</dbReference>
<dbReference type="InterPro" id="IPR018334">
    <property type="entry name" value="ArsR_HTH"/>
</dbReference>
<evidence type="ECO:0000256" key="3">
    <source>
        <dbReference type="ARBA" id="ARBA00023015"/>
    </source>
</evidence>
<evidence type="ECO:0000256" key="2">
    <source>
        <dbReference type="ARBA" id="ARBA00022849"/>
    </source>
</evidence>
<dbReference type="InterPro" id="IPR001845">
    <property type="entry name" value="HTH_ArsR_DNA-bd_dom"/>
</dbReference>
<accession>A0A3N0GCQ8</accession>
<evidence type="ECO:0000313" key="8">
    <source>
        <dbReference type="EMBL" id="RNM10229.1"/>
    </source>
</evidence>
<proteinExistence type="predicted"/>
<dbReference type="Gene3D" id="1.10.10.10">
    <property type="entry name" value="Winged helix-like DNA-binding domain superfamily/Winged helix DNA-binding domain"/>
    <property type="match status" value="1"/>
</dbReference>
<keyword evidence="4" id="KW-0238">DNA-binding</keyword>
<dbReference type="GO" id="GO:0003677">
    <property type="term" value="F:DNA binding"/>
    <property type="evidence" value="ECO:0007669"/>
    <property type="project" value="UniProtKB-KW"/>
</dbReference>
<dbReference type="Pfam" id="PF01022">
    <property type="entry name" value="HTH_5"/>
    <property type="match status" value="1"/>
</dbReference>
<dbReference type="InterPro" id="IPR036390">
    <property type="entry name" value="WH_DNA-bd_sf"/>
</dbReference>
<comment type="subunit">
    <text evidence="1">Binds DNA as a homodimer.</text>
</comment>
<dbReference type="PROSITE" id="PS00846">
    <property type="entry name" value="HTH_ARSR_1"/>
    <property type="match status" value="1"/>
</dbReference>
<organism evidence="8 9">
    <name type="scientific">Dickeya undicola</name>
    <dbReference type="NCBI Taxonomy" id="1577887"/>
    <lineage>
        <taxon>Bacteria</taxon>
        <taxon>Pseudomonadati</taxon>
        <taxon>Pseudomonadota</taxon>
        <taxon>Gammaproteobacteria</taxon>
        <taxon>Enterobacterales</taxon>
        <taxon>Pectobacteriaceae</taxon>
        <taxon>Dickeya</taxon>
    </lineage>
</organism>
<evidence type="ECO:0000256" key="1">
    <source>
        <dbReference type="ARBA" id="ARBA00011432"/>
    </source>
</evidence>
<dbReference type="InterPro" id="IPR011991">
    <property type="entry name" value="ArsR-like_HTH"/>
</dbReference>
<feature type="domain" description="HTH arsR-type" evidence="7">
    <location>
        <begin position="1"/>
        <end position="92"/>
    </location>
</feature>
<dbReference type="PROSITE" id="PS50987">
    <property type="entry name" value="HTH_ARSR_2"/>
    <property type="match status" value="1"/>
</dbReference>
<dbReference type="SMART" id="SM00418">
    <property type="entry name" value="HTH_ARSR"/>
    <property type="match status" value="1"/>
</dbReference>
<dbReference type="PRINTS" id="PR00778">
    <property type="entry name" value="HTHARSR"/>
</dbReference>
<name>A0A3N0GCQ8_9GAMM</name>
<keyword evidence="3" id="KW-0805">Transcription regulation</keyword>
<evidence type="ECO:0000256" key="4">
    <source>
        <dbReference type="ARBA" id="ARBA00023125"/>
    </source>
</evidence>
<dbReference type="NCBIfam" id="NF033788">
    <property type="entry name" value="HTH_metalloreg"/>
    <property type="match status" value="1"/>
</dbReference>
<protein>
    <recommendedName>
        <fullName evidence="6">Arsenical resistance operon repressor</fullName>
    </recommendedName>
</protein>
<evidence type="ECO:0000256" key="6">
    <source>
        <dbReference type="ARBA" id="ARBA00039566"/>
    </source>
</evidence>
<evidence type="ECO:0000259" key="7">
    <source>
        <dbReference type="PROSITE" id="PS50987"/>
    </source>
</evidence>
<dbReference type="InterPro" id="IPR051081">
    <property type="entry name" value="HTH_MetalResp_TranReg"/>
</dbReference>
<keyword evidence="2" id="KW-0059">Arsenical resistance</keyword>
<dbReference type="PANTHER" id="PTHR33154">
    <property type="entry name" value="TRANSCRIPTIONAL REGULATOR, ARSR FAMILY"/>
    <property type="match status" value="1"/>
</dbReference>
<dbReference type="Proteomes" id="UP000276061">
    <property type="component" value="Unassembled WGS sequence"/>
</dbReference>
<dbReference type="SUPFAM" id="SSF46785">
    <property type="entry name" value="Winged helix' DNA-binding domain"/>
    <property type="match status" value="1"/>
</dbReference>
<sequence>MNILTPLELFKALSDDTRLSIVLLLREAGELCVCDLCSGLQASQPKISRHLAILREAGLLLDRRQGKWIHYRLSPHVPAWCAAVVEQAWLSQRHEVANLVSRLEQKGRCE</sequence>
<evidence type="ECO:0000313" key="9">
    <source>
        <dbReference type="Proteomes" id="UP000276061"/>
    </source>
</evidence>
<keyword evidence="5" id="KW-0804">Transcription</keyword>
<dbReference type="PANTHER" id="PTHR33154:SF18">
    <property type="entry name" value="ARSENICAL RESISTANCE OPERON REPRESSOR"/>
    <property type="match status" value="1"/>
</dbReference>
<dbReference type="EMBL" id="RJLR01000002">
    <property type="protein sequence ID" value="RNM10229.1"/>
    <property type="molecule type" value="Genomic_DNA"/>
</dbReference>
<reference evidence="8 9" key="1">
    <citation type="submission" date="2018-11" db="EMBL/GenBank/DDBJ databases">
        <title>Characterization of surface water Dickeya isolates.</title>
        <authorList>
            <person name="Van Gijsegem F."/>
            <person name="Pedron J."/>
        </authorList>
    </citation>
    <scope>NUCLEOTIDE SEQUENCE [LARGE SCALE GENOMIC DNA]</scope>
    <source>
        <strain evidence="8 9">FVG1-MFV-O17</strain>
    </source>
</reference>
<dbReference type="InterPro" id="IPR036388">
    <property type="entry name" value="WH-like_DNA-bd_sf"/>
</dbReference>
<dbReference type="OrthoDB" id="9793058at2"/>
<dbReference type="AlphaFoldDB" id="A0A3N0GCQ8"/>
<dbReference type="FunFam" id="1.10.10.10:FF:000279">
    <property type="entry name" value="Transcriptional regulator, ArsR family"/>
    <property type="match status" value="1"/>
</dbReference>